<organism evidence="6 7">
    <name type="scientific">Astyanax mexicanus</name>
    <name type="common">Blind cave fish</name>
    <name type="synonym">Astyanax fasciatus mexicanus</name>
    <dbReference type="NCBI Taxonomy" id="7994"/>
    <lineage>
        <taxon>Eukaryota</taxon>
        <taxon>Metazoa</taxon>
        <taxon>Chordata</taxon>
        <taxon>Craniata</taxon>
        <taxon>Vertebrata</taxon>
        <taxon>Euteleostomi</taxon>
        <taxon>Actinopterygii</taxon>
        <taxon>Neopterygii</taxon>
        <taxon>Teleostei</taxon>
        <taxon>Ostariophysi</taxon>
        <taxon>Characiformes</taxon>
        <taxon>Characoidei</taxon>
        <taxon>Acestrorhamphidae</taxon>
        <taxon>Acestrorhamphinae</taxon>
        <taxon>Astyanax</taxon>
    </lineage>
</organism>
<evidence type="ECO:0000256" key="2">
    <source>
        <dbReference type="ARBA" id="ARBA00022741"/>
    </source>
</evidence>
<dbReference type="Proteomes" id="UP000018467">
    <property type="component" value="Unassembled WGS sequence"/>
</dbReference>
<dbReference type="InParanoid" id="A0A3B1J744"/>
<dbReference type="GeneTree" id="ENSGT01120000271858"/>
<reference evidence="6" key="4">
    <citation type="submission" date="2025-09" db="UniProtKB">
        <authorList>
            <consortium name="Ensembl"/>
        </authorList>
    </citation>
    <scope>IDENTIFICATION</scope>
</reference>
<dbReference type="Pfam" id="PF04548">
    <property type="entry name" value="AIG1"/>
    <property type="match status" value="1"/>
</dbReference>
<evidence type="ECO:0000313" key="7">
    <source>
        <dbReference type="Proteomes" id="UP000018467"/>
    </source>
</evidence>
<reference evidence="6" key="3">
    <citation type="submission" date="2025-08" db="UniProtKB">
        <authorList>
            <consortium name="Ensembl"/>
        </authorList>
    </citation>
    <scope>IDENTIFICATION</scope>
</reference>
<dbReference type="PANTHER" id="PTHR10903:SF188">
    <property type="entry name" value="GTPASE IMAP FAMILY MEMBER 2-LIKE-RELATED"/>
    <property type="match status" value="1"/>
</dbReference>
<dbReference type="InterPro" id="IPR006703">
    <property type="entry name" value="G_AIG1"/>
</dbReference>
<evidence type="ECO:0000256" key="1">
    <source>
        <dbReference type="ARBA" id="ARBA00008535"/>
    </source>
</evidence>
<dbReference type="InterPro" id="IPR027417">
    <property type="entry name" value="P-loop_NTPase"/>
</dbReference>
<dbReference type="PANTHER" id="PTHR10903">
    <property type="entry name" value="GTPASE, IMAP FAMILY MEMBER-RELATED"/>
    <property type="match status" value="1"/>
</dbReference>
<feature type="region of interest" description="Disordered" evidence="4">
    <location>
        <begin position="330"/>
        <end position="463"/>
    </location>
</feature>
<dbReference type="InterPro" id="IPR045058">
    <property type="entry name" value="GIMA/IAN/Toc"/>
</dbReference>
<keyword evidence="3" id="KW-0342">GTP-binding</keyword>
<dbReference type="Ensembl" id="ENSAMXT00000031951.1">
    <property type="protein sequence ID" value="ENSAMXP00000037711.1"/>
    <property type="gene ID" value="ENSAMXG00000035548.1"/>
</dbReference>
<evidence type="ECO:0000259" key="5">
    <source>
        <dbReference type="PROSITE" id="PS51720"/>
    </source>
</evidence>
<reference evidence="7" key="1">
    <citation type="submission" date="2013-03" db="EMBL/GenBank/DDBJ databases">
        <authorList>
            <person name="Jeffery W."/>
            <person name="Warren W."/>
            <person name="Wilson R.K."/>
        </authorList>
    </citation>
    <scope>NUCLEOTIDE SEQUENCE</scope>
    <source>
        <strain evidence="7">female</strain>
    </source>
</reference>
<dbReference type="FunFam" id="3.40.50.300:FF:000366">
    <property type="entry name" value="GTPase, IMAP family member 2"/>
    <property type="match status" value="1"/>
</dbReference>
<proteinExistence type="inferred from homology"/>
<dbReference type="Bgee" id="ENSAMXG00000035548">
    <property type="expression patterns" value="Expressed in liver and 4 other cell types or tissues"/>
</dbReference>
<keyword evidence="2" id="KW-0547">Nucleotide-binding</keyword>
<feature type="compositionally biased region" description="Basic and acidic residues" evidence="4">
    <location>
        <begin position="394"/>
        <end position="424"/>
    </location>
</feature>
<feature type="domain" description="AIG1-type G" evidence="5">
    <location>
        <begin position="24"/>
        <end position="224"/>
    </location>
</feature>
<keyword evidence="7" id="KW-1185">Reference proteome</keyword>
<evidence type="ECO:0000313" key="6">
    <source>
        <dbReference type="Ensembl" id="ENSAMXP00000037711.1"/>
    </source>
</evidence>
<dbReference type="GO" id="GO:0005525">
    <property type="term" value="F:GTP binding"/>
    <property type="evidence" value="ECO:0007669"/>
    <property type="project" value="UniProtKB-KW"/>
</dbReference>
<protein>
    <submittedName>
        <fullName evidence="6">GTPase IMAP family member 4-like</fullName>
    </submittedName>
</protein>
<sequence length="463" mass="54078">MKRIIEALEMKLKTRAPADAVQSEDTFRIVLLGKTGVGKSASGNTILGKEVFRELSSFRSVTSVCQKESAEVRRRRVTVIDTPDCLIPNVPNEEIRKEIVKCITMAAPGPHVFLLVLTVGRFTQEEKEAVKMIQDLFGEESRRYTMVLFTRGDDLRKMSIEDYIKDSDHSLQNIISQCGNRYHVFNNRNPADQTQVTDLLEKIDSMVAVNGGSCYTNEMFQQVEKALQQDQERILKERKEEIEREKEELRAKYEVELEKLKKTMEKERQSLENERRQKEKEFQEREAQIKEETNKELKKEMSKRLKEQQEAFTEEMKKKVQTYKEQLQKDLHYQKENYEREKEKIRKHAEEKARRQAEEEFCAKLEIAVAKAREEGRKEDRKRAEKRAGKRTGRGQERGQGRGQRRGQERGQKRGQRRGQERGQKRGQGRGQERGQGRGQSRGQERGQSRGQRRGQGRGQSRG</sequence>
<evidence type="ECO:0000256" key="3">
    <source>
        <dbReference type="ARBA" id="ARBA00023134"/>
    </source>
</evidence>
<feature type="compositionally biased region" description="Basic and acidic residues" evidence="4">
    <location>
        <begin position="371"/>
        <end position="387"/>
    </location>
</feature>
<dbReference type="AlphaFoldDB" id="A0A3B1J744"/>
<name>A0A3B1J744_ASTMX</name>
<dbReference type="SUPFAM" id="SSF52540">
    <property type="entry name" value="P-loop containing nucleoside triphosphate hydrolases"/>
    <property type="match status" value="1"/>
</dbReference>
<accession>A0A3B1J744</accession>
<comment type="similarity">
    <text evidence="1">Belongs to the TRAFAC class TrmE-Era-EngA-EngB-Septin-like GTPase superfamily. AIG1/Toc34/Toc159-like paraseptin GTPase family. IAN subfamily.</text>
</comment>
<evidence type="ECO:0000256" key="4">
    <source>
        <dbReference type="SAM" id="MobiDB-lite"/>
    </source>
</evidence>
<feature type="compositionally biased region" description="Basic and acidic residues" evidence="4">
    <location>
        <begin position="330"/>
        <end position="363"/>
    </location>
</feature>
<dbReference type="PROSITE" id="PS51720">
    <property type="entry name" value="G_AIG1"/>
    <property type="match status" value="1"/>
</dbReference>
<reference evidence="7" key="2">
    <citation type="journal article" date="2014" name="Nat. Commun.">
        <title>The cavefish genome reveals candidate genes for eye loss.</title>
        <authorList>
            <person name="McGaugh S.E."/>
            <person name="Gross J.B."/>
            <person name="Aken B."/>
            <person name="Blin M."/>
            <person name="Borowsky R."/>
            <person name="Chalopin D."/>
            <person name="Hinaux H."/>
            <person name="Jeffery W.R."/>
            <person name="Keene A."/>
            <person name="Ma L."/>
            <person name="Minx P."/>
            <person name="Murphy D."/>
            <person name="O'Quin K.E."/>
            <person name="Retaux S."/>
            <person name="Rohner N."/>
            <person name="Searle S.M."/>
            <person name="Stahl B.A."/>
            <person name="Tabin C."/>
            <person name="Volff J.N."/>
            <person name="Yoshizawa M."/>
            <person name="Warren W.C."/>
        </authorList>
    </citation>
    <scope>NUCLEOTIDE SEQUENCE [LARGE SCALE GENOMIC DNA]</scope>
    <source>
        <strain evidence="7">female</strain>
    </source>
</reference>
<feature type="region of interest" description="Disordered" evidence="4">
    <location>
        <begin position="264"/>
        <end position="303"/>
    </location>
</feature>
<dbReference type="Gene3D" id="3.40.50.300">
    <property type="entry name" value="P-loop containing nucleotide triphosphate hydrolases"/>
    <property type="match status" value="1"/>
</dbReference>
<dbReference type="CDD" id="cd01852">
    <property type="entry name" value="AIG1"/>
    <property type="match status" value="1"/>
</dbReference>